<dbReference type="EMBL" id="JAAVJF010000002">
    <property type="protein sequence ID" value="NYR15574.1"/>
    <property type="molecule type" value="Genomic_DNA"/>
</dbReference>
<evidence type="ECO:0000313" key="2">
    <source>
        <dbReference type="EMBL" id="NYR15574.1"/>
    </source>
</evidence>
<reference evidence="2 3" key="1">
    <citation type="journal article" date="2020" name="Nat. Commun.">
        <title>The structures of two archaeal type IV pili illuminate evolutionary relationships.</title>
        <authorList>
            <person name="Wang F."/>
            <person name="Baquero D.P."/>
            <person name="Su Z."/>
            <person name="Beltran L.C."/>
            <person name="Prangishvili D."/>
            <person name="Krupovic M."/>
            <person name="Egelman E.H."/>
        </authorList>
    </citation>
    <scope>NUCLEOTIDE SEQUENCE [LARGE SCALE GENOMIC DNA]</scope>
    <source>
        <strain evidence="2 3">2GA</strain>
    </source>
</reference>
<dbReference type="NCBIfam" id="TIGR01884">
    <property type="entry name" value="cas_HTH"/>
    <property type="match status" value="1"/>
</dbReference>
<dbReference type="GO" id="GO:0006355">
    <property type="term" value="P:regulation of DNA-templated transcription"/>
    <property type="evidence" value="ECO:0007669"/>
    <property type="project" value="InterPro"/>
</dbReference>
<evidence type="ECO:0000313" key="3">
    <source>
        <dbReference type="Proteomes" id="UP000554766"/>
    </source>
</evidence>
<dbReference type="OMA" id="FEHRFAV"/>
<dbReference type="Pfam" id="PF09339">
    <property type="entry name" value="HTH_IclR"/>
    <property type="match status" value="1"/>
</dbReference>
<dbReference type="Gene3D" id="3.40.50.11700">
    <property type="match status" value="1"/>
</dbReference>
<dbReference type="Gene3D" id="1.10.10.10">
    <property type="entry name" value="Winged helix-like DNA-binding domain superfamily/Winged helix DNA-binding domain"/>
    <property type="match status" value="1"/>
</dbReference>
<feature type="domain" description="HTH iclR-type" evidence="1">
    <location>
        <begin position="135"/>
        <end position="175"/>
    </location>
</feature>
<dbReference type="Proteomes" id="UP000554766">
    <property type="component" value="Unassembled WGS sequence"/>
</dbReference>
<comment type="caution">
    <text evidence="2">The sequence shown here is derived from an EMBL/GenBank/DDBJ whole genome shotgun (WGS) entry which is preliminary data.</text>
</comment>
<dbReference type="GeneID" id="5055025"/>
<accession>A0A7L4PAE1</accession>
<protein>
    <submittedName>
        <fullName evidence="2">CRISPR locus-related DNA-binding protein</fullName>
    </submittedName>
</protein>
<dbReference type="GO" id="GO:0003677">
    <property type="term" value="F:DNA binding"/>
    <property type="evidence" value="ECO:0007669"/>
    <property type="project" value="UniProtKB-KW"/>
</dbReference>
<keyword evidence="3" id="KW-1185">Reference proteome</keyword>
<dbReference type="InterPro" id="IPR036390">
    <property type="entry name" value="WH_DNA-bd_sf"/>
</dbReference>
<proteinExistence type="predicted"/>
<name>A0A7L4PAE1_9CREN</name>
<gene>
    <name evidence="2" type="ORF">HC235_06430</name>
</gene>
<dbReference type="SUPFAM" id="SSF46785">
    <property type="entry name" value="Winged helix' DNA-binding domain"/>
    <property type="match status" value="1"/>
</dbReference>
<evidence type="ECO:0000259" key="1">
    <source>
        <dbReference type="Pfam" id="PF09339"/>
    </source>
</evidence>
<sequence>MKLAVTVGFDARLVVRALANIPGRDVVLVRGATGGEGDAKSREAAAEIIKALGRGAEYVVDIRDPAVGLRQLYDLQFDEIALAGGPRLLVVLGFVAAAVKGAKIYVVPEYGSEVVDVSGLAALGRLAALSSAKLAVLASIDGEADAETVARRLGLDPSTVYRHLDSLEEIGVVRSKGRRGKKYEVDKLVATLSSLFLEKKRGSAVL</sequence>
<organism evidence="2 3">
    <name type="scientific">Pyrobaculum arsenaticum</name>
    <dbReference type="NCBI Taxonomy" id="121277"/>
    <lineage>
        <taxon>Archaea</taxon>
        <taxon>Thermoproteota</taxon>
        <taxon>Thermoprotei</taxon>
        <taxon>Thermoproteales</taxon>
        <taxon>Thermoproteaceae</taxon>
        <taxon>Pyrobaculum</taxon>
    </lineage>
</organism>
<dbReference type="InterPro" id="IPR010163">
    <property type="entry name" value="Csa3"/>
</dbReference>
<dbReference type="RefSeq" id="WP_011900610.1">
    <property type="nucleotide sequence ID" value="NZ_JAAVJF010000002.1"/>
</dbReference>
<dbReference type="InterPro" id="IPR036388">
    <property type="entry name" value="WH-like_DNA-bd_sf"/>
</dbReference>
<dbReference type="InterPro" id="IPR005471">
    <property type="entry name" value="Tscrpt_reg_IclR_N"/>
</dbReference>
<keyword evidence="2" id="KW-0238">DNA-binding</keyword>
<dbReference type="AlphaFoldDB" id="A0A7L4PAE1"/>